<evidence type="ECO:0000313" key="1">
    <source>
        <dbReference type="EMBL" id="MFD1738183.1"/>
    </source>
</evidence>
<dbReference type="PANTHER" id="PTHR31891:SF1">
    <property type="entry name" value="FORMAMIDASE C869.04-RELATED"/>
    <property type="match status" value="1"/>
</dbReference>
<dbReference type="Proteomes" id="UP001597214">
    <property type="component" value="Unassembled WGS sequence"/>
</dbReference>
<dbReference type="PANTHER" id="PTHR31891">
    <property type="entry name" value="FORMAMIDASE C869.04-RELATED"/>
    <property type="match status" value="1"/>
</dbReference>
<proteinExistence type="predicted"/>
<evidence type="ECO:0000313" key="2">
    <source>
        <dbReference type="Proteomes" id="UP001597214"/>
    </source>
</evidence>
<dbReference type="EMBL" id="JBHUEM010000039">
    <property type="protein sequence ID" value="MFD1738183.1"/>
    <property type="molecule type" value="Genomic_DNA"/>
</dbReference>
<protein>
    <recommendedName>
        <fullName evidence="3">Acetamidase</fullName>
    </recommendedName>
</protein>
<dbReference type="RefSeq" id="WP_377929397.1">
    <property type="nucleotide sequence ID" value="NZ_JBHUEM010000039.1"/>
</dbReference>
<gene>
    <name evidence="1" type="ORF">ACFSCX_16775</name>
</gene>
<comment type="caution">
    <text evidence="1">The sequence shown here is derived from an EMBL/GenBank/DDBJ whole genome shotgun (WGS) entry which is preliminary data.</text>
</comment>
<dbReference type="InterPro" id="IPR004304">
    <property type="entry name" value="FmdA_AmdA"/>
</dbReference>
<dbReference type="Gene3D" id="2.60.120.580">
    <property type="entry name" value="Acetamidase/Formamidase-like domains"/>
    <property type="match status" value="1"/>
</dbReference>
<dbReference type="SUPFAM" id="SSF141130">
    <property type="entry name" value="Acetamidase/Formamidase-like"/>
    <property type="match status" value="1"/>
</dbReference>
<accession>A0ABW4LSY7</accession>
<sequence>MSKIFELKPSSDTLHGFFSRELKPALDISTGDTVIFQTLDSAWGIEERPGIGKPRRKFTGLSEERIHNQFGHALVGPIYVKGAQVGQTLEVKINEVIPGKYGWISAGGFPSYWIKR</sequence>
<name>A0ABW4LSY7_9BACI</name>
<evidence type="ECO:0008006" key="3">
    <source>
        <dbReference type="Google" id="ProtNLM"/>
    </source>
</evidence>
<keyword evidence="2" id="KW-1185">Reference proteome</keyword>
<organism evidence="1 2">
    <name type="scientific">Bacillus salitolerans</name>
    <dbReference type="NCBI Taxonomy" id="1437434"/>
    <lineage>
        <taxon>Bacteria</taxon>
        <taxon>Bacillati</taxon>
        <taxon>Bacillota</taxon>
        <taxon>Bacilli</taxon>
        <taxon>Bacillales</taxon>
        <taxon>Bacillaceae</taxon>
        <taxon>Bacillus</taxon>
    </lineage>
</organism>
<reference evidence="2" key="1">
    <citation type="journal article" date="2019" name="Int. J. Syst. Evol. Microbiol.">
        <title>The Global Catalogue of Microorganisms (GCM) 10K type strain sequencing project: providing services to taxonomists for standard genome sequencing and annotation.</title>
        <authorList>
            <consortium name="The Broad Institute Genomics Platform"/>
            <consortium name="The Broad Institute Genome Sequencing Center for Infectious Disease"/>
            <person name="Wu L."/>
            <person name="Ma J."/>
        </authorList>
    </citation>
    <scope>NUCLEOTIDE SEQUENCE [LARGE SCALE GENOMIC DNA]</scope>
    <source>
        <strain evidence="2">CCUG 49339</strain>
    </source>
</reference>